<dbReference type="NCBIfam" id="TIGR00051">
    <property type="entry name" value="YbgC/FadM family acyl-CoA thioesterase"/>
    <property type="match status" value="1"/>
</dbReference>
<dbReference type="PANTHER" id="PTHR31793">
    <property type="entry name" value="4-HYDROXYBENZOYL-COA THIOESTERASE FAMILY MEMBER"/>
    <property type="match status" value="1"/>
</dbReference>
<keyword evidence="5" id="KW-1185">Reference proteome</keyword>
<sequence length="288" mass="32557">MTQLKRNNFRFLYRLRVRWAEVDAQKIVFNGHYLTYVDTAITDYWRALALPYPEALEQFGGDLFVKKATIEYHAPARYDDQLEIGIRCERVGTSSMTFRIGIFRQDELLITGEVVYVYADPKVHKSMPVPPELREVLTAYEQGQSMVHVKVGGWDELGEDARLVRTEVFIQEQRIPEEMEWDDADRSCVHAVAYNRFGMPLATGRLLEHVPGVAKIGRMAARRTLRGGGVGRAVLEALMQAARAGGYHEAVLHAQTSAAGFYARAGFVPRGPEFDEVGIPHVEMVKTL</sequence>
<dbReference type="SUPFAM" id="SSF54637">
    <property type="entry name" value="Thioesterase/thiol ester dehydrase-isomerase"/>
    <property type="match status" value="1"/>
</dbReference>
<dbReference type="CDD" id="cd04301">
    <property type="entry name" value="NAT_SF"/>
    <property type="match status" value="1"/>
</dbReference>
<dbReference type="InterPro" id="IPR000182">
    <property type="entry name" value="GNAT_dom"/>
</dbReference>
<dbReference type="InterPro" id="IPR050563">
    <property type="entry name" value="4-hydroxybenzoyl-CoA_TE"/>
</dbReference>
<dbReference type="GO" id="GO:0016787">
    <property type="term" value="F:hydrolase activity"/>
    <property type="evidence" value="ECO:0007669"/>
    <property type="project" value="UniProtKB-KW"/>
</dbReference>
<dbReference type="InterPro" id="IPR006683">
    <property type="entry name" value="Thioestr_dom"/>
</dbReference>
<proteinExistence type="inferred from homology"/>
<name>A0ABY6MM79_9BURK</name>
<feature type="domain" description="N-acetyltransferase" evidence="3">
    <location>
        <begin position="147"/>
        <end position="288"/>
    </location>
</feature>
<reference evidence="4" key="1">
    <citation type="submission" date="2022-10" db="EMBL/GenBank/DDBJ databases">
        <title>Complete genome sequence of Schlegelella aquatica LMG 23380.</title>
        <authorList>
            <person name="Musilova J."/>
            <person name="Kourilova X."/>
            <person name="Bezdicek M."/>
            <person name="Hermankova K."/>
            <person name="Obruca S."/>
            <person name="Sedlar K."/>
        </authorList>
    </citation>
    <scope>NUCLEOTIDE SEQUENCE</scope>
    <source>
        <strain evidence="4">LMG 23380</strain>
    </source>
</reference>
<comment type="similarity">
    <text evidence="1">Belongs to the 4-hydroxybenzoyl-CoA thioesterase family.</text>
</comment>
<dbReference type="PANTHER" id="PTHR31793:SF27">
    <property type="entry name" value="NOVEL THIOESTERASE SUPERFAMILY DOMAIN AND SAPOSIN A-TYPE DOMAIN CONTAINING PROTEIN (0610012H03RIK)"/>
    <property type="match status" value="1"/>
</dbReference>
<dbReference type="Pfam" id="PF13673">
    <property type="entry name" value="Acetyltransf_10"/>
    <property type="match status" value="1"/>
</dbReference>
<organism evidence="4 5">
    <name type="scientific">Caldimonas aquatica</name>
    <dbReference type="NCBI Taxonomy" id="376175"/>
    <lineage>
        <taxon>Bacteria</taxon>
        <taxon>Pseudomonadati</taxon>
        <taxon>Pseudomonadota</taxon>
        <taxon>Betaproteobacteria</taxon>
        <taxon>Burkholderiales</taxon>
        <taxon>Sphaerotilaceae</taxon>
        <taxon>Caldimonas</taxon>
    </lineage>
</organism>
<evidence type="ECO:0000256" key="1">
    <source>
        <dbReference type="ARBA" id="ARBA00005953"/>
    </source>
</evidence>
<dbReference type="RefSeq" id="WP_264891206.1">
    <property type="nucleotide sequence ID" value="NZ_CP110257.1"/>
</dbReference>
<dbReference type="InterPro" id="IPR029069">
    <property type="entry name" value="HotDog_dom_sf"/>
</dbReference>
<protein>
    <submittedName>
        <fullName evidence="4">YbgC/FadM family acyl-CoA thioesterase</fullName>
        <ecNumber evidence="4">3.1.2.-</ecNumber>
    </submittedName>
</protein>
<evidence type="ECO:0000313" key="5">
    <source>
        <dbReference type="Proteomes" id="UP001163266"/>
    </source>
</evidence>
<dbReference type="EC" id="3.1.2.-" evidence="4"/>
<dbReference type="PROSITE" id="PS51186">
    <property type="entry name" value="GNAT"/>
    <property type="match status" value="1"/>
</dbReference>
<dbReference type="SUPFAM" id="SSF55729">
    <property type="entry name" value="Acyl-CoA N-acyltransferases (Nat)"/>
    <property type="match status" value="1"/>
</dbReference>
<dbReference type="InterPro" id="IPR016181">
    <property type="entry name" value="Acyl_CoA_acyltransferase"/>
</dbReference>
<gene>
    <name evidence="4" type="ORF">OMP39_07855</name>
</gene>
<dbReference type="Gene3D" id="3.40.630.30">
    <property type="match status" value="1"/>
</dbReference>
<dbReference type="Gene3D" id="3.10.129.10">
    <property type="entry name" value="Hotdog Thioesterase"/>
    <property type="match status" value="1"/>
</dbReference>
<dbReference type="CDD" id="cd00586">
    <property type="entry name" value="4HBT"/>
    <property type="match status" value="1"/>
</dbReference>
<dbReference type="Proteomes" id="UP001163266">
    <property type="component" value="Chromosome"/>
</dbReference>
<dbReference type="Pfam" id="PF03061">
    <property type="entry name" value="4HBT"/>
    <property type="match status" value="1"/>
</dbReference>
<keyword evidence="2 4" id="KW-0378">Hydrolase</keyword>
<accession>A0ABY6MM79</accession>
<dbReference type="EMBL" id="CP110257">
    <property type="protein sequence ID" value="UZD53623.1"/>
    <property type="molecule type" value="Genomic_DNA"/>
</dbReference>
<evidence type="ECO:0000313" key="4">
    <source>
        <dbReference type="EMBL" id="UZD53623.1"/>
    </source>
</evidence>
<dbReference type="InterPro" id="IPR006684">
    <property type="entry name" value="YbgC/YbaW"/>
</dbReference>
<evidence type="ECO:0000259" key="3">
    <source>
        <dbReference type="PROSITE" id="PS51186"/>
    </source>
</evidence>
<evidence type="ECO:0000256" key="2">
    <source>
        <dbReference type="ARBA" id="ARBA00022801"/>
    </source>
</evidence>